<reference evidence="1 2" key="1">
    <citation type="journal article" date="2014" name="Genome Biol. Evol.">
        <title>The secreted proteins of Achlya hypogyna and Thraustotheca clavata identify the ancestral oomycete secretome and reveal gene acquisitions by horizontal gene transfer.</title>
        <authorList>
            <person name="Misner I."/>
            <person name="Blouin N."/>
            <person name="Leonard G."/>
            <person name="Richards T.A."/>
            <person name="Lane C.E."/>
        </authorList>
    </citation>
    <scope>NUCLEOTIDE SEQUENCE [LARGE SCALE GENOMIC DNA]</scope>
    <source>
        <strain evidence="1 2">ATCC 34112</strain>
    </source>
</reference>
<evidence type="ECO:0000313" key="1">
    <source>
        <dbReference type="EMBL" id="OQR85883.1"/>
    </source>
</evidence>
<proteinExistence type="predicted"/>
<name>A0A1V9YJG5_9STRA</name>
<keyword evidence="2" id="KW-1185">Reference proteome</keyword>
<organism evidence="1 2">
    <name type="scientific">Thraustotheca clavata</name>
    <dbReference type="NCBI Taxonomy" id="74557"/>
    <lineage>
        <taxon>Eukaryota</taxon>
        <taxon>Sar</taxon>
        <taxon>Stramenopiles</taxon>
        <taxon>Oomycota</taxon>
        <taxon>Saprolegniomycetes</taxon>
        <taxon>Saprolegniales</taxon>
        <taxon>Achlyaceae</taxon>
        <taxon>Thraustotheca</taxon>
    </lineage>
</organism>
<accession>A0A1V9YJG5</accession>
<gene>
    <name evidence="1" type="ORF">THRCLA_22999</name>
</gene>
<dbReference type="Proteomes" id="UP000243217">
    <property type="component" value="Unassembled WGS sequence"/>
</dbReference>
<evidence type="ECO:0000313" key="2">
    <source>
        <dbReference type="Proteomes" id="UP000243217"/>
    </source>
</evidence>
<dbReference type="AlphaFoldDB" id="A0A1V9YJG5"/>
<dbReference type="EMBL" id="JNBS01003611">
    <property type="protein sequence ID" value="OQR85883.1"/>
    <property type="molecule type" value="Genomic_DNA"/>
</dbReference>
<protein>
    <submittedName>
        <fullName evidence="1">Uncharacterized protein</fullName>
    </submittedName>
</protein>
<sequence>MKDEMMCRYTYKPCPNKRSIKQLHTLCEFHRAKANTIQRAFARKKRMTKSKGFGTHVEYTKIETQYPKIEAQEENDVPICETLNNFWDDENFFKRSDMGITFDDCVMLKEFFNVPHVQLNMKHNYC</sequence>
<comment type="caution">
    <text evidence="1">The sequence shown here is derived from an EMBL/GenBank/DDBJ whole genome shotgun (WGS) entry which is preliminary data.</text>
</comment>